<evidence type="ECO:0000313" key="1">
    <source>
        <dbReference type="EMBL" id="JAD64750.1"/>
    </source>
</evidence>
<organism evidence="1">
    <name type="scientific">Arundo donax</name>
    <name type="common">Giant reed</name>
    <name type="synonym">Donax arundinaceus</name>
    <dbReference type="NCBI Taxonomy" id="35708"/>
    <lineage>
        <taxon>Eukaryota</taxon>
        <taxon>Viridiplantae</taxon>
        <taxon>Streptophyta</taxon>
        <taxon>Embryophyta</taxon>
        <taxon>Tracheophyta</taxon>
        <taxon>Spermatophyta</taxon>
        <taxon>Magnoliopsida</taxon>
        <taxon>Liliopsida</taxon>
        <taxon>Poales</taxon>
        <taxon>Poaceae</taxon>
        <taxon>PACMAD clade</taxon>
        <taxon>Arundinoideae</taxon>
        <taxon>Arundineae</taxon>
        <taxon>Arundo</taxon>
    </lineage>
</organism>
<dbReference type="EMBL" id="GBRH01233145">
    <property type="protein sequence ID" value="JAD64750.1"/>
    <property type="molecule type" value="Transcribed_RNA"/>
</dbReference>
<protein>
    <submittedName>
        <fullName evidence="1">Uncharacterized protein</fullName>
    </submittedName>
</protein>
<proteinExistence type="predicted"/>
<reference evidence="1" key="1">
    <citation type="submission" date="2014-09" db="EMBL/GenBank/DDBJ databases">
        <authorList>
            <person name="Magalhaes I.L.F."/>
            <person name="Oliveira U."/>
            <person name="Santos F.R."/>
            <person name="Vidigal T.H.D.A."/>
            <person name="Brescovit A.D."/>
            <person name="Santos A.J."/>
        </authorList>
    </citation>
    <scope>NUCLEOTIDE SEQUENCE</scope>
    <source>
        <tissue evidence="1">Shoot tissue taken approximately 20 cm above the soil surface</tissue>
    </source>
</reference>
<reference evidence="1" key="2">
    <citation type="journal article" date="2015" name="Data Brief">
        <title>Shoot transcriptome of the giant reed, Arundo donax.</title>
        <authorList>
            <person name="Barrero R.A."/>
            <person name="Guerrero F.D."/>
            <person name="Moolhuijzen P."/>
            <person name="Goolsby J.A."/>
            <person name="Tidwell J."/>
            <person name="Bellgard S.E."/>
            <person name="Bellgard M.I."/>
        </authorList>
    </citation>
    <scope>NUCLEOTIDE SEQUENCE</scope>
    <source>
        <tissue evidence="1">Shoot tissue taken approximately 20 cm above the soil surface</tissue>
    </source>
</reference>
<name>A0A0A9BUA8_ARUDO</name>
<sequence>MSALQSPFFMLCLAASSPRVIG</sequence>
<dbReference type="AlphaFoldDB" id="A0A0A9BUA8"/>
<accession>A0A0A9BUA8</accession>